<dbReference type="Proteomes" id="UP000249696">
    <property type="component" value="Unassembled WGS sequence"/>
</dbReference>
<dbReference type="AlphaFoldDB" id="A0A327R5Y4"/>
<keyword evidence="2" id="KW-1185">Reference proteome</keyword>
<organism evidence="1 2">
    <name type="scientific">Arenibacter echinorum</name>
    <dbReference type="NCBI Taxonomy" id="440515"/>
    <lineage>
        <taxon>Bacteria</taxon>
        <taxon>Pseudomonadati</taxon>
        <taxon>Bacteroidota</taxon>
        <taxon>Flavobacteriia</taxon>
        <taxon>Flavobacteriales</taxon>
        <taxon>Flavobacteriaceae</taxon>
        <taxon>Arenibacter</taxon>
    </lineage>
</organism>
<sequence>MIFIRLSMVMKRCAIGFPDEKLIENGVIIDQNINLINTFFIRALIISHVQ</sequence>
<gene>
    <name evidence="1" type="ORF">LV92_02446</name>
</gene>
<accession>A0A327R5Y4</accession>
<comment type="caution">
    <text evidence="1">The sequence shown here is derived from an EMBL/GenBank/DDBJ whole genome shotgun (WGS) entry which is preliminary data.</text>
</comment>
<protein>
    <submittedName>
        <fullName evidence="1">Uncharacterized protein</fullName>
    </submittedName>
</protein>
<proteinExistence type="predicted"/>
<reference evidence="1 2" key="1">
    <citation type="submission" date="2018-06" db="EMBL/GenBank/DDBJ databases">
        <title>Genomic Encyclopedia of Archaeal and Bacterial Type Strains, Phase II (KMG-II): from individual species to whole genera.</title>
        <authorList>
            <person name="Goeker M."/>
        </authorList>
    </citation>
    <scope>NUCLEOTIDE SEQUENCE [LARGE SCALE GENOMIC DNA]</scope>
    <source>
        <strain evidence="1 2">DSM 23522</strain>
    </source>
</reference>
<name>A0A327R5Y4_9FLAO</name>
<dbReference type="EMBL" id="QLLN01000004">
    <property type="protein sequence ID" value="RAJ11518.1"/>
    <property type="molecule type" value="Genomic_DNA"/>
</dbReference>
<evidence type="ECO:0000313" key="2">
    <source>
        <dbReference type="Proteomes" id="UP000249696"/>
    </source>
</evidence>
<evidence type="ECO:0000313" key="1">
    <source>
        <dbReference type="EMBL" id="RAJ11518.1"/>
    </source>
</evidence>